<dbReference type="PANTHER" id="PTHR13011">
    <property type="entry name" value="TFIIF-ALPHA"/>
    <property type="match status" value="1"/>
</dbReference>
<evidence type="ECO:0000256" key="4">
    <source>
        <dbReference type="ARBA" id="ARBA00023125"/>
    </source>
</evidence>
<protein>
    <recommendedName>
        <fullName evidence="8">Transcription initiation factor IIF subunit alpha</fullName>
    </recommendedName>
</protein>
<evidence type="ECO:0000256" key="3">
    <source>
        <dbReference type="ARBA" id="ARBA00023015"/>
    </source>
</evidence>
<dbReference type="AlphaFoldDB" id="A0AA38HR96"/>
<feature type="compositionally biased region" description="Low complexity" evidence="9">
    <location>
        <begin position="20"/>
        <end position="38"/>
    </location>
</feature>
<dbReference type="PANTHER" id="PTHR13011:SF0">
    <property type="entry name" value="GENERAL TRANSCRIPTION FACTOR IIF SUBUNIT 1"/>
    <property type="match status" value="1"/>
</dbReference>
<dbReference type="InterPro" id="IPR008851">
    <property type="entry name" value="TFIIF-alpha"/>
</dbReference>
<dbReference type="GO" id="GO:0016251">
    <property type="term" value="F:RNA polymerase II general transcription initiation factor activity"/>
    <property type="evidence" value="ECO:0007669"/>
    <property type="project" value="TreeGrafter"/>
</dbReference>
<reference evidence="10" key="1">
    <citation type="journal article" date="2023" name="G3 (Bethesda)">
        <title>Whole genome assemblies of Zophobas morio and Tenebrio molitor.</title>
        <authorList>
            <person name="Kaur S."/>
            <person name="Stinson S.A."/>
            <person name="diCenzo G.C."/>
        </authorList>
    </citation>
    <scope>NUCLEOTIDE SEQUENCE</scope>
    <source>
        <strain evidence="10">QUZm001</strain>
    </source>
</reference>
<dbReference type="InterPro" id="IPR036390">
    <property type="entry name" value="WH_DNA-bd_sf"/>
</dbReference>
<feature type="region of interest" description="Disordered" evidence="9">
    <location>
        <begin position="216"/>
        <end position="457"/>
    </location>
</feature>
<evidence type="ECO:0000313" key="12">
    <source>
        <dbReference type="Proteomes" id="UP001168821"/>
    </source>
</evidence>
<feature type="compositionally biased region" description="Acidic residues" evidence="9">
    <location>
        <begin position="290"/>
        <end position="300"/>
    </location>
</feature>
<comment type="caution">
    <text evidence="10">The sequence shown here is derived from an EMBL/GenBank/DDBJ whole genome shotgun (WGS) entry which is preliminary data.</text>
</comment>
<keyword evidence="3 8" id="KW-0805">Transcription regulation</keyword>
<keyword evidence="12" id="KW-1185">Reference proteome</keyword>
<feature type="region of interest" description="Disordered" evidence="9">
    <location>
        <begin position="1"/>
        <end position="42"/>
    </location>
</feature>
<organism evidence="10 12">
    <name type="scientific">Zophobas morio</name>
    <dbReference type="NCBI Taxonomy" id="2755281"/>
    <lineage>
        <taxon>Eukaryota</taxon>
        <taxon>Metazoa</taxon>
        <taxon>Ecdysozoa</taxon>
        <taxon>Arthropoda</taxon>
        <taxon>Hexapoda</taxon>
        <taxon>Insecta</taxon>
        <taxon>Pterygota</taxon>
        <taxon>Neoptera</taxon>
        <taxon>Endopterygota</taxon>
        <taxon>Coleoptera</taxon>
        <taxon>Polyphaga</taxon>
        <taxon>Cucujiformia</taxon>
        <taxon>Tenebrionidae</taxon>
        <taxon>Zophobas</taxon>
    </lineage>
</organism>
<evidence type="ECO:0000256" key="9">
    <source>
        <dbReference type="SAM" id="MobiDB-lite"/>
    </source>
</evidence>
<dbReference type="Proteomes" id="UP001168821">
    <property type="component" value="Unassembled WGS sequence"/>
</dbReference>
<dbReference type="GO" id="GO:0032968">
    <property type="term" value="P:positive regulation of transcription elongation by RNA polymerase II"/>
    <property type="evidence" value="ECO:0007669"/>
    <property type="project" value="InterPro"/>
</dbReference>
<dbReference type="InterPro" id="IPR036388">
    <property type="entry name" value="WH-like_DNA-bd_sf"/>
</dbReference>
<feature type="compositionally biased region" description="Basic residues" evidence="9">
    <location>
        <begin position="270"/>
        <end position="285"/>
    </location>
</feature>
<sequence>MFPNQAKTSQSRLSFNPAQTNPNSASSTMTSTSAGPTSNNAQEYTIKVPKNIQKRYHVMRFNGTLDVDFAKWTQVKMERENNMKEYKGIDEEQPKFGAGSEFGREAKEEARRKKLGIIARKYRPEDQPWILKSYGSTVKKFKGIREGGVSENTAYYVFTHAADGAIEAFPLHEWYKFQPIQRYKALTAEEAEQEFSKRNKHLNYFSLMLRKRLKGEEDNEIDEGEEKSKKNSKKSKDLKISDMDEWMDSSDDDGSDNDEKEEAEEEKQEKKKKAKKTDLKKKKKKRETDGEAFEDSDDGDGEGRELDYISDSTDSEPENTNLESVAEEKALRKLLTSDEDSENDSDKSDKEQSNEDEENKEKEGEKTEENEDKDKKKKNKKKSKKDVKKEVKKEKNESNSDFSSDSSSDEEVKKKKNDKKIKKEEKEANSANSSRSATPTDNKRKLINDVMAGPSSKKAKLDLPNYIVGSNESGITEDAVRKYLMRKPMTTTELLQKFKSKKTGLSSEQLVNIMTQILKKINPVKQTLKGKMYLSIKS</sequence>
<proteinExistence type="inferred from homology"/>
<feature type="compositionally biased region" description="Basic residues" evidence="9">
    <location>
        <begin position="375"/>
        <end position="386"/>
    </location>
</feature>
<accession>A0AA38HR96</accession>
<dbReference type="SUPFAM" id="SSF50916">
    <property type="entry name" value="Rap30/74 interaction domains"/>
    <property type="match status" value="1"/>
</dbReference>
<keyword evidence="4 8" id="KW-0238">DNA-binding</keyword>
<dbReference type="InterPro" id="IPR011039">
    <property type="entry name" value="TFIIF_interaction"/>
</dbReference>
<evidence type="ECO:0000256" key="5">
    <source>
        <dbReference type="ARBA" id="ARBA00023163"/>
    </source>
</evidence>
<feature type="compositionally biased region" description="Basic and acidic residues" evidence="9">
    <location>
        <begin position="226"/>
        <end position="242"/>
    </location>
</feature>
<dbReference type="Pfam" id="PF05793">
    <property type="entry name" value="TFIIF_alpha"/>
    <property type="match status" value="1"/>
</dbReference>
<dbReference type="GO" id="GO:0005674">
    <property type="term" value="C:transcription factor TFIIF complex"/>
    <property type="evidence" value="ECO:0007669"/>
    <property type="project" value="TreeGrafter"/>
</dbReference>
<dbReference type="GO" id="GO:0001096">
    <property type="term" value="F:TFIIF-class transcription factor complex binding"/>
    <property type="evidence" value="ECO:0007669"/>
    <property type="project" value="TreeGrafter"/>
</dbReference>
<evidence type="ECO:0000256" key="7">
    <source>
        <dbReference type="ARBA" id="ARBA00025232"/>
    </source>
</evidence>
<comment type="subcellular location">
    <subcellularLocation>
        <location evidence="1 8">Nucleus</location>
    </subcellularLocation>
</comment>
<dbReference type="SUPFAM" id="SSF46785">
    <property type="entry name" value="Winged helix' DNA-binding domain"/>
    <property type="match status" value="1"/>
</dbReference>
<dbReference type="Gene3D" id="1.10.10.10">
    <property type="entry name" value="Winged helix-like DNA-binding domain superfamily/Winged helix DNA-binding domain"/>
    <property type="match status" value="1"/>
</dbReference>
<evidence type="ECO:0000313" key="11">
    <source>
        <dbReference type="EMBL" id="KAJ3641223.1"/>
    </source>
</evidence>
<keyword evidence="6 8" id="KW-0539">Nucleus</keyword>
<feature type="compositionally biased region" description="Basic and acidic residues" evidence="9">
    <location>
        <begin position="387"/>
        <end position="398"/>
    </location>
</feature>
<feature type="compositionally biased region" description="Polar residues" evidence="9">
    <location>
        <begin position="1"/>
        <end position="19"/>
    </location>
</feature>
<comment type="function">
    <text evidence="7 8">TFIIF is a general transcription initiation factor that binds to RNA polymerase II and helps to recruit it to the initiation complex in collaboration with TFIIB. It promotes transcription elongation.</text>
</comment>
<evidence type="ECO:0000256" key="8">
    <source>
        <dbReference type="RuleBase" id="RU366044"/>
    </source>
</evidence>
<dbReference type="EMBL" id="JALNTZ010000009">
    <property type="protein sequence ID" value="KAJ3641222.1"/>
    <property type="molecule type" value="Genomic_DNA"/>
</dbReference>
<dbReference type="GO" id="GO:0006367">
    <property type="term" value="P:transcription initiation at RNA polymerase II promoter"/>
    <property type="evidence" value="ECO:0007669"/>
    <property type="project" value="InterPro"/>
</dbReference>
<dbReference type="CDD" id="cd00240">
    <property type="entry name" value="TFIIFa"/>
    <property type="match status" value="1"/>
</dbReference>
<evidence type="ECO:0000256" key="2">
    <source>
        <dbReference type="ARBA" id="ARBA00005249"/>
    </source>
</evidence>
<keyword evidence="5 8" id="KW-0804">Transcription</keyword>
<dbReference type="GO" id="GO:0003677">
    <property type="term" value="F:DNA binding"/>
    <property type="evidence" value="ECO:0007669"/>
    <property type="project" value="UniProtKB-KW"/>
</dbReference>
<name>A0AA38HR96_9CUCU</name>
<feature type="compositionally biased region" description="Acidic residues" evidence="9">
    <location>
        <begin position="243"/>
        <end position="266"/>
    </location>
</feature>
<feature type="compositionally biased region" description="Basic and acidic residues" evidence="9">
    <location>
        <begin position="344"/>
        <end position="367"/>
    </location>
</feature>
<evidence type="ECO:0000256" key="6">
    <source>
        <dbReference type="ARBA" id="ARBA00023242"/>
    </source>
</evidence>
<gene>
    <name evidence="10" type="ORF">Zmor_027737</name>
    <name evidence="11" type="ORF">Zmor_027738</name>
</gene>
<evidence type="ECO:0000313" key="10">
    <source>
        <dbReference type="EMBL" id="KAJ3641222.1"/>
    </source>
</evidence>
<dbReference type="EMBL" id="JALNTZ010000009">
    <property type="protein sequence ID" value="KAJ3641223.1"/>
    <property type="molecule type" value="Genomic_DNA"/>
</dbReference>
<evidence type="ECO:0000256" key="1">
    <source>
        <dbReference type="ARBA" id="ARBA00004123"/>
    </source>
</evidence>
<comment type="similarity">
    <text evidence="2 8">Belongs to the TFIIF alpha subunit family.</text>
</comment>